<dbReference type="RefSeq" id="WP_111816194.1">
    <property type="nucleotide sequence ID" value="NZ_CBCRZQ010000006.1"/>
</dbReference>
<reference evidence="1 2" key="1">
    <citation type="submission" date="2019-08" db="EMBL/GenBank/DDBJ databases">
        <title>Genome of Aequorivita lipolytica Y10-2 (type strain).</title>
        <authorList>
            <person name="Bowman J.P."/>
        </authorList>
    </citation>
    <scope>NUCLEOTIDE SEQUENCE [LARGE SCALE GENOMIC DNA]</scope>
    <source>
        <strain evidence="1 2">Y10-2</strain>
    </source>
</reference>
<accession>A0A5C6YNG4</accession>
<dbReference type="OrthoDB" id="7066022at2"/>
<sequence length="118" mass="13722">MEQTEFLEKNIFTDLKNLNDGSDKETIQYFSEQDFEIVLQRVEHFGIGVYKIETWQNGEVSEVAAHEDFKKKATDPKWYKKAFLTFKSRQPGLSYSATYKVSNKLLAKNTALDNEELS</sequence>
<dbReference type="EMBL" id="VORU01000008">
    <property type="protein sequence ID" value="TXD68848.1"/>
    <property type="molecule type" value="Genomic_DNA"/>
</dbReference>
<evidence type="ECO:0000313" key="2">
    <source>
        <dbReference type="Proteomes" id="UP000321945"/>
    </source>
</evidence>
<proteinExistence type="predicted"/>
<keyword evidence="2" id="KW-1185">Reference proteome</keyword>
<name>A0A5C6YNG4_9FLAO</name>
<evidence type="ECO:0000313" key="1">
    <source>
        <dbReference type="EMBL" id="TXD68848.1"/>
    </source>
</evidence>
<gene>
    <name evidence="1" type="ORF">ESV24_10370</name>
</gene>
<dbReference type="AlphaFoldDB" id="A0A5C6YNG4"/>
<dbReference type="Proteomes" id="UP000321945">
    <property type="component" value="Unassembled WGS sequence"/>
</dbReference>
<comment type="caution">
    <text evidence="1">The sequence shown here is derived from an EMBL/GenBank/DDBJ whole genome shotgun (WGS) entry which is preliminary data.</text>
</comment>
<organism evidence="1 2">
    <name type="scientific">Aequorivita lipolytica</name>
    <dbReference type="NCBI Taxonomy" id="153267"/>
    <lineage>
        <taxon>Bacteria</taxon>
        <taxon>Pseudomonadati</taxon>
        <taxon>Bacteroidota</taxon>
        <taxon>Flavobacteriia</taxon>
        <taxon>Flavobacteriales</taxon>
        <taxon>Flavobacteriaceae</taxon>
        <taxon>Aequorivita</taxon>
    </lineage>
</organism>
<protein>
    <submittedName>
        <fullName evidence="1">Uncharacterized protein</fullName>
    </submittedName>
</protein>